<evidence type="ECO:0000313" key="5">
    <source>
        <dbReference type="Proteomes" id="UP000092544"/>
    </source>
</evidence>
<dbReference type="Gene3D" id="3.40.190.10">
    <property type="entry name" value="Periplasmic binding protein-like II"/>
    <property type="match status" value="2"/>
</dbReference>
<evidence type="ECO:0000256" key="1">
    <source>
        <dbReference type="ARBA" id="ARBA00010333"/>
    </source>
</evidence>
<proteinExistence type="inferred from homology"/>
<organism evidence="4 5">
    <name type="scientific">Marinomonas spartinae</name>
    <dbReference type="NCBI Taxonomy" id="1792290"/>
    <lineage>
        <taxon>Bacteria</taxon>
        <taxon>Pseudomonadati</taxon>
        <taxon>Pseudomonadota</taxon>
        <taxon>Gammaproteobacteria</taxon>
        <taxon>Oceanospirillales</taxon>
        <taxon>Oceanospirillaceae</taxon>
        <taxon>Marinomonas</taxon>
    </lineage>
</organism>
<comment type="similarity">
    <text evidence="1">Belongs to the bacterial solute-binding protein 3 family.</text>
</comment>
<accession>A0A1A8T7J6</accession>
<reference evidence="4 5" key="1">
    <citation type="submission" date="2016-06" db="EMBL/GenBank/DDBJ databases">
        <authorList>
            <person name="Kjaerup R.B."/>
            <person name="Dalgaard T.S."/>
            <person name="Juul-Madsen H.R."/>
        </authorList>
    </citation>
    <scope>NUCLEOTIDE SEQUENCE [LARGE SCALE GENOMIC DNA]</scope>
    <source>
        <strain evidence="4 5">CECT 8886</strain>
    </source>
</reference>
<dbReference type="SMART" id="SM00062">
    <property type="entry name" value="PBPb"/>
    <property type="match status" value="1"/>
</dbReference>
<dbReference type="Proteomes" id="UP000092544">
    <property type="component" value="Unassembled WGS sequence"/>
</dbReference>
<name>A0A1A8T7J6_9GAMM</name>
<gene>
    <name evidence="4" type="primary">tcyA</name>
    <name evidence="4" type="ORF">MSP8886_01217</name>
</gene>
<keyword evidence="2" id="KW-0732">Signal</keyword>
<dbReference type="AlphaFoldDB" id="A0A1A8T7J6"/>
<protein>
    <submittedName>
        <fullName evidence="4">L-cystine-binding protein TcyA</fullName>
    </submittedName>
</protein>
<feature type="domain" description="Solute-binding protein family 3/N-terminal" evidence="3">
    <location>
        <begin position="40"/>
        <end position="272"/>
    </location>
</feature>
<dbReference type="Pfam" id="PF00497">
    <property type="entry name" value="SBP_bac_3"/>
    <property type="match status" value="1"/>
</dbReference>
<dbReference type="RefSeq" id="WP_245659043.1">
    <property type="nucleotide sequence ID" value="NZ_FLOB01000002.1"/>
</dbReference>
<dbReference type="STRING" id="1792290.MSP8886_01217"/>
<dbReference type="EMBL" id="FLOB01000002">
    <property type="protein sequence ID" value="SBS28541.1"/>
    <property type="molecule type" value="Genomic_DNA"/>
</dbReference>
<sequence length="287" mass="32024">MRLHNKQLLRIVPLMGLFGVLLGTQSVLAQTSTSKEQCRSLTATGNSEYPPFLWRNPNNPNELLGANAFFIKALSKRIGVPIKLEHVGPWSRAQSEVKSGRVDLMAGAFYTSTRADYMDYFSPVMLHTTSVVWQRKGNQFPFHSKEDLVGKWGVTVINNSFGQVFDEFAQRRLNILSVASLSQAFLMLAADRVDYVLYEKNPGEAYVAMLGLSGKIVPVEPSISSEGLYLTMSKDSPCNTEELRQKIAKALRDMRQDGVAETSLMKGLKEWDKTHAKELKSLSQNSG</sequence>
<evidence type="ECO:0000259" key="3">
    <source>
        <dbReference type="SMART" id="SM00062"/>
    </source>
</evidence>
<keyword evidence="5" id="KW-1185">Reference proteome</keyword>
<dbReference type="InterPro" id="IPR001638">
    <property type="entry name" value="Solute-binding_3/MltF_N"/>
</dbReference>
<dbReference type="PANTHER" id="PTHR35936">
    <property type="entry name" value="MEMBRANE-BOUND LYTIC MUREIN TRANSGLYCOSYLASE F"/>
    <property type="match status" value="1"/>
</dbReference>
<evidence type="ECO:0000256" key="2">
    <source>
        <dbReference type="ARBA" id="ARBA00022729"/>
    </source>
</evidence>
<dbReference type="PANTHER" id="PTHR35936:SF6">
    <property type="entry name" value="AMINO ACID ABC TRANSPORTER SUBSTRATE-BINDING PAAT FAMILY PROTEIN"/>
    <property type="match status" value="1"/>
</dbReference>
<evidence type="ECO:0000313" key="4">
    <source>
        <dbReference type="EMBL" id="SBS28541.1"/>
    </source>
</evidence>
<dbReference type="SUPFAM" id="SSF53850">
    <property type="entry name" value="Periplasmic binding protein-like II"/>
    <property type="match status" value="1"/>
</dbReference>